<dbReference type="GeneID" id="83003339"/>
<evidence type="ECO:0000259" key="1">
    <source>
        <dbReference type="Pfam" id="PF18454"/>
    </source>
</evidence>
<dbReference type="AlphaFoldDB" id="A0A415E1D4"/>
<evidence type="ECO:0000313" key="2">
    <source>
        <dbReference type="EMBL" id="RHJ87393.1"/>
    </source>
</evidence>
<dbReference type="OrthoDB" id="564699at2"/>
<protein>
    <recommendedName>
        <fullName evidence="1">Major tropism determinant N-terminal domain-containing protein</fullName>
    </recommendedName>
</protein>
<accession>A0A415E1D4</accession>
<evidence type="ECO:0000313" key="3">
    <source>
        <dbReference type="Proteomes" id="UP000284841"/>
    </source>
</evidence>
<keyword evidence="3" id="KW-1185">Reference proteome</keyword>
<dbReference type="Pfam" id="PF18454">
    <property type="entry name" value="Mtd_N"/>
    <property type="match status" value="1"/>
</dbReference>
<proteinExistence type="predicted"/>
<gene>
    <name evidence="2" type="ORF">DW099_11895</name>
</gene>
<reference evidence="2 3" key="1">
    <citation type="submission" date="2018-08" db="EMBL/GenBank/DDBJ databases">
        <title>A genome reference for cultivated species of the human gut microbiota.</title>
        <authorList>
            <person name="Zou Y."/>
            <person name="Xue W."/>
            <person name="Luo G."/>
        </authorList>
    </citation>
    <scope>NUCLEOTIDE SEQUENCE [LARGE SCALE GENOMIC DNA]</scope>
    <source>
        <strain evidence="2 3">AM07-24</strain>
    </source>
</reference>
<dbReference type="InterPro" id="IPR041352">
    <property type="entry name" value="Mtd_N"/>
</dbReference>
<dbReference type="Proteomes" id="UP000284841">
    <property type="component" value="Unassembled WGS sequence"/>
</dbReference>
<sequence>MARKLQIKRGRKANMPALAEGELGFATDEKKVYIGTGSENVPVSATTKADVGLGNVDNTSDANKPVSTAMQTALNGKANKLTYVKATLTAANWNKTTKTYSFESTYPHAQYDIEVAYAKTCTTEQLDAWNGAMLAGDIESNVVTALGDVPTADIPIIVEVVRK</sequence>
<comment type="caution">
    <text evidence="2">The sequence shown here is derived from an EMBL/GenBank/DDBJ whole genome shotgun (WGS) entry which is preliminary data.</text>
</comment>
<feature type="domain" description="Major tropism determinant N-terminal" evidence="1">
    <location>
        <begin position="6"/>
        <end position="38"/>
    </location>
</feature>
<organism evidence="2 3">
    <name type="scientific">Emergencia timonensis</name>
    <dbReference type="NCBI Taxonomy" id="1776384"/>
    <lineage>
        <taxon>Bacteria</taxon>
        <taxon>Bacillati</taxon>
        <taxon>Bacillota</taxon>
        <taxon>Clostridia</taxon>
        <taxon>Peptostreptococcales</taxon>
        <taxon>Anaerovoracaceae</taxon>
        <taxon>Emergencia</taxon>
    </lineage>
</organism>
<dbReference type="STRING" id="1776384.GCA_900086585_00947"/>
<name>A0A415E1D4_9FIRM</name>
<dbReference type="EMBL" id="QRMS01000003">
    <property type="protein sequence ID" value="RHJ87393.1"/>
    <property type="molecule type" value="Genomic_DNA"/>
</dbReference>
<dbReference type="RefSeq" id="WP_067534430.1">
    <property type="nucleotide sequence ID" value="NZ_AP025567.1"/>
</dbReference>